<accession>A0A7S3Q4H5</accession>
<feature type="compositionally biased region" description="Polar residues" evidence="1">
    <location>
        <begin position="169"/>
        <end position="189"/>
    </location>
</feature>
<gene>
    <name evidence="2" type="ORF">CDEB00056_LOCUS10205</name>
</gene>
<feature type="compositionally biased region" description="Basic residues" evidence="1">
    <location>
        <begin position="299"/>
        <end position="308"/>
    </location>
</feature>
<evidence type="ECO:0000256" key="1">
    <source>
        <dbReference type="SAM" id="MobiDB-lite"/>
    </source>
</evidence>
<dbReference type="EMBL" id="HBIO01013104">
    <property type="protein sequence ID" value="CAE0465364.1"/>
    <property type="molecule type" value="Transcribed_RNA"/>
</dbReference>
<organism evidence="2">
    <name type="scientific">Chaetoceros debilis</name>
    <dbReference type="NCBI Taxonomy" id="122233"/>
    <lineage>
        <taxon>Eukaryota</taxon>
        <taxon>Sar</taxon>
        <taxon>Stramenopiles</taxon>
        <taxon>Ochrophyta</taxon>
        <taxon>Bacillariophyta</taxon>
        <taxon>Coscinodiscophyceae</taxon>
        <taxon>Chaetocerotophycidae</taxon>
        <taxon>Chaetocerotales</taxon>
        <taxon>Chaetocerotaceae</taxon>
        <taxon>Chaetoceros</taxon>
    </lineage>
</organism>
<protein>
    <submittedName>
        <fullName evidence="2">Uncharacterized protein</fullName>
    </submittedName>
</protein>
<feature type="region of interest" description="Disordered" evidence="1">
    <location>
        <begin position="299"/>
        <end position="330"/>
    </location>
</feature>
<proteinExistence type="predicted"/>
<dbReference type="AlphaFoldDB" id="A0A7S3Q4H5"/>
<feature type="compositionally biased region" description="Polar residues" evidence="1">
    <location>
        <begin position="238"/>
        <end position="256"/>
    </location>
</feature>
<feature type="region of interest" description="Disordered" evidence="1">
    <location>
        <begin position="238"/>
        <end position="257"/>
    </location>
</feature>
<reference evidence="2" key="1">
    <citation type="submission" date="2021-01" db="EMBL/GenBank/DDBJ databases">
        <authorList>
            <person name="Corre E."/>
            <person name="Pelletier E."/>
            <person name="Niang G."/>
            <person name="Scheremetjew M."/>
            <person name="Finn R."/>
            <person name="Kale V."/>
            <person name="Holt S."/>
            <person name="Cochrane G."/>
            <person name="Meng A."/>
            <person name="Brown T."/>
            <person name="Cohen L."/>
        </authorList>
    </citation>
    <scope>NUCLEOTIDE SEQUENCE</scope>
    <source>
        <strain evidence="2">MM31A-1</strain>
    </source>
</reference>
<feature type="region of interest" description="Disordered" evidence="1">
    <location>
        <begin position="169"/>
        <end position="210"/>
    </location>
</feature>
<feature type="compositionally biased region" description="Basic and acidic residues" evidence="1">
    <location>
        <begin position="309"/>
        <end position="323"/>
    </location>
</feature>
<evidence type="ECO:0000313" key="2">
    <source>
        <dbReference type="EMBL" id="CAE0465364.1"/>
    </source>
</evidence>
<sequence>MTQDSSVVGTFASTVAGDERSAFSDGVSHTPSLLPNTFNTAFDGDVSGGGKSIVSEGHSMTPSSLYQNAFNELDFEGSIVGTHASSVTGGGKSIASSTNYSDLTSSAPFTLFEPSVSSVYEEDEKAEDDIDQLIYGAQESPKDKVFGDFDEISNDFRMKAVLESDSRNTPTLKTLSESASEGGSTNSVDSGPVLSEKAKKSKKKNLKKHSNTSNAALLTTCVTGLAGKDSGCIQSLASGGDTLSDQYSRDSYNSRNMKPKRKWIPKRISSRSRSRSKTPIISDSTPILLGKIRTATRRVLRRSSKPRKSNHEQLLEDGERHSETGSSFKADQQEMLWFNDRVKVLEEKYSYSRR</sequence>
<feature type="compositionally biased region" description="Basic residues" evidence="1">
    <location>
        <begin position="199"/>
        <end position="210"/>
    </location>
</feature>
<name>A0A7S3Q4H5_9STRA</name>